<keyword evidence="6" id="KW-1185">Reference proteome</keyword>
<evidence type="ECO:0000313" key="6">
    <source>
        <dbReference type="Proteomes" id="UP000281564"/>
    </source>
</evidence>
<keyword evidence="3" id="KW-0812">Transmembrane</keyword>
<dbReference type="GO" id="GO:0005886">
    <property type="term" value="C:plasma membrane"/>
    <property type="evidence" value="ECO:0007669"/>
    <property type="project" value="UniProtKB-SubCell"/>
</dbReference>
<sequence>MKIAVQCTPEESQSEGNESAPGFGIGSGITALGATVYMLRRWLTDASG</sequence>
<dbReference type="AlphaFoldDB" id="A0A3A6QJY5"/>
<feature type="region of interest" description="Disordered" evidence="2">
    <location>
        <begin position="1"/>
        <end position="23"/>
    </location>
</feature>
<proteinExistence type="predicted"/>
<evidence type="ECO:0000313" key="5">
    <source>
        <dbReference type="EMBL" id="RJX47546.1"/>
    </source>
</evidence>
<keyword evidence="3" id="KW-1133">Transmembrane helix</keyword>
<dbReference type="GO" id="GO:0030115">
    <property type="term" value="C:S-layer"/>
    <property type="evidence" value="ECO:0007669"/>
    <property type="project" value="UniProtKB-SubCell"/>
</dbReference>
<evidence type="ECO:0000256" key="3">
    <source>
        <dbReference type="SAM" id="Phobius"/>
    </source>
</evidence>
<comment type="caution">
    <text evidence="5">The sequence shown here is derived from an EMBL/GenBank/DDBJ whole genome shotgun (WGS) entry which is preliminary data.</text>
</comment>
<keyword evidence="1" id="KW-0732">Signal</keyword>
<name>A0A3A6QJY5_9EURY</name>
<keyword evidence="3" id="KW-0472">Membrane</keyword>
<reference evidence="5 6" key="1">
    <citation type="submission" date="2018-06" db="EMBL/GenBank/DDBJ databases">
        <title>Halonotius sp. F13-13 a new haloarchaeeon isolated from a solar saltern from Isla Cristina, Huelva, Spain.</title>
        <authorList>
            <person name="Duran-Viseras A."/>
            <person name="Sanchez-Porro C."/>
            <person name="Ventosa A."/>
        </authorList>
    </citation>
    <scope>NUCLEOTIDE SEQUENCE [LARGE SCALE GENOMIC DNA]</scope>
    <source>
        <strain evidence="5 6">CECT 7525</strain>
    </source>
</reference>
<dbReference type="Proteomes" id="UP000281564">
    <property type="component" value="Unassembled WGS sequence"/>
</dbReference>
<organism evidence="5 6">
    <name type="scientific">Halonotius pteroides</name>
    <dbReference type="NCBI Taxonomy" id="268735"/>
    <lineage>
        <taxon>Archaea</taxon>
        <taxon>Methanobacteriati</taxon>
        <taxon>Methanobacteriota</taxon>
        <taxon>Stenosarchaea group</taxon>
        <taxon>Halobacteria</taxon>
        <taxon>Halobacteriales</taxon>
        <taxon>Haloferacaceae</taxon>
        <taxon>Halonotius</taxon>
    </lineage>
</organism>
<dbReference type="EMBL" id="QMDW01000043">
    <property type="protein sequence ID" value="RJX47546.1"/>
    <property type="molecule type" value="Genomic_DNA"/>
</dbReference>
<evidence type="ECO:0000259" key="4">
    <source>
        <dbReference type="Pfam" id="PF18204"/>
    </source>
</evidence>
<accession>A0A3A6QJY5</accession>
<feature type="domain" description="PGF-CTERM archaeal protein-sorting signal" evidence="4">
    <location>
        <begin position="21"/>
        <end position="41"/>
    </location>
</feature>
<protein>
    <recommendedName>
        <fullName evidence="4">PGF-CTERM archaeal protein-sorting signal domain-containing protein</fullName>
    </recommendedName>
</protein>
<evidence type="ECO:0000256" key="1">
    <source>
        <dbReference type="ARBA" id="ARBA00022729"/>
    </source>
</evidence>
<dbReference type="Pfam" id="PF18204">
    <property type="entry name" value="PGF-CTERM"/>
    <property type="match status" value="1"/>
</dbReference>
<feature type="transmembrane region" description="Helical" evidence="3">
    <location>
        <begin position="20"/>
        <end position="39"/>
    </location>
</feature>
<evidence type="ECO:0000256" key="2">
    <source>
        <dbReference type="SAM" id="MobiDB-lite"/>
    </source>
</evidence>
<dbReference type="InterPro" id="IPR026371">
    <property type="entry name" value="PGF_CTERM"/>
</dbReference>
<dbReference type="NCBIfam" id="TIGR04126">
    <property type="entry name" value="PGF_CTERM"/>
    <property type="match status" value="1"/>
</dbReference>
<dbReference type="RefSeq" id="WP_120086532.1">
    <property type="nucleotide sequence ID" value="NZ_QMDW01000043.1"/>
</dbReference>
<gene>
    <name evidence="5" type="ORF">DP106_14665</name>
</gene>